<dbReference type="InterPro" id="IPR044741">
    <property type="entry name" value="NsLTP-like"/>
</dbReference>
<dbReference type="Pfam" id="PF14368">
    <property type="entry name" value="LTP_2"/>
    <property type="match status" value="1"/>
</dbReference>
<evidence type="ECO:0000313" key="3">
    <source>
        <dbReference type="EMBL" id="KAJ8748803.1"/>
    </source>
</evidence>
<dbReference type="AlphaFoldDB" id="A0AAV8S9T2"/>
<dbReference type="PANTHER" id="PTHR33286">
    <property type="entry name" value="BIFUNCTIONAL INHIBITOR/LIPID-TRANSFER PROTEIN/SEED STORAGE 2S ALBUMIN SUPERFAMILY PROTEIN"/>
    <property type="match status" value="1"/>
</dbReference>
<feature type="transmembrane region" description="Helical" evidence="1">
    <location>
        <begin position="6"/>
        <end position="25"/>
    </location>
</feature>
<proteinExistence type="predicted"/>
<keyword evidence="4" id="KW-1185">Reference proteome</keyword>
<dbReference type="InterPro" id="IPR016140">
    <property type="entry name" value="Bifunc_inhib/LTP/seed_store"/>
</dbReference>
<evidence type="ECO:0000313" key="4">
    <source>
        <dbReference type="Proteomes" id="UP001159364"/>
    </source>
</evidence>
<protein>
    <recommendedName>
        <fullName evidence="2">Bifunctional inhibitor/plant lipid transfer protein/seed storage helical domain-containing protein</fullName>
    </recommendedName>
</protein>
<keyword evidence="1" id="KW-0812">Transmembrane</keyword>
<dbReference type="PANTHER" id="PTHR33286:SF54">
    <property type="entry name" value="BIFUNCTIONAL INHIBITOR_LIPID-TRANSFER PROTEIN_SEED STORAGE 2S ALBUMIN SUPERFAMILY PROTEIN"/>
    <property type="match status" value="1"/>
</dbReference>
<evidence type="ECO:0000256" key="1">
    <source>
        <dbReference type="SAM" id="Phobius"/>
    </source>
</evidence>
<keyword evidence="1" id="KW-1133">Transmembrane helix</keyword>
<dbReference type="Gene3D" id="1.10.110.10">
    <property type="entry name" value="Plant lipid-transfer and hydrophobic proteins"/>
    <property type="match status" value="1"/>
</dbReference>
<keyword evidence="1" id="KW-0472">Membrane</keyword>
<accession>A0AAV8S9T2</accession>
<reference evidence="3 4" key="1">
    <citation type="submission" date="2021-09" db="EMBL/GenBank/DDBJ databases">
        <title>Genomic insights and catalytic innovation underlie evolution of tropane alkaloids biosynthesis.</title>
        <authorList>
            <person name="Wang Y.-J."/>
            <person name="Tian T."/>
            <person name="Huang J.-P."/>
            <person name="Huang S.-X."/>
        </authorList>
    </citation>
    <scope>NUCLEOTIDE SEQUENCE [LARGE SCALE GENOMIC DNA]</scope>
    <source>
        <strain evidence="3">KIB-2018</strain>
        <tissue evidence="3">Leaf</tissue>
    </source>
</reference>
<evidence type="ECO:0000259" key="2">
    <source>
        <dbReference type="SMART" id="SM00499"/>
    </source>
</evidence>
<dbReference type="CDD" id="cd04660">
    <property type="entry name" value="nsLTP_like"/>
    <property type="match status" value="1"/>
</dbReference>
<sequence>MAVLNLIIINYIVLAVFAISAISSISRDNLVLGQACQADLNRLASQCASFVRKQGPVVDPSQACCGVVKSVDVPCVCKLITKEAERFIDLGKVAHVLDFCGKPLHGMKCGTIFLKVIIP</sequence>
<dbReference type="SMART" id="SM00499">
    <property type="entry name" value="AAI"/>
    <property type="match status" value="1"/>
</dbReference>
<dbReference type="SUPFAM" id="SSF47699">
    <property type="entry name" value="Bifunctional inhibitor/lipid-transfer protein/seed storage 2S albumin"/>
    <property type="match status" value="1"/>
</dbReference>
<dbReference type="InterPro" id="IPR036312">
    <property type="entry name" value="Bifun_inhib/LTP/seed_sf"/>
</dbReference>
<name>A0AAV8S9T2_9ROSI</name>
<dbReference type="EMBL" id="JAIWQS010000012">
    <property type="protein sequence ID" value="KAJ8748803.1"/>
    <property type="molecule type" value="Genomic_DNA"/>
</dbReference>
<dbReference type="Proteomes" id="UP001159364">
    <property type="component" value="Linkage Group LG12"/>
</dbReference>
<gene>
    <name evidence="3" type="ORF">K2173_011359</name>
</gene>
<organism evidence="3 4">
    <name type="scientific">Erythroxylum novogranatense</name>
    <dbReference type="NCBI Taxonomy" id="1862640"/>
    <lineage>
        <taxon>Eukaryota</taxon>
        <taxon>Viridiplantae</taxon>
        <taxon>Streptophyta</taxon>
        <taxon>Embryophyta</taxon>
        <taxon>Tracheophyta</taxon>
        <taxon>Spermatophyta</taxon>
        <taxon>Magnoliopsida</taxon>
        <taxon>eudicotyledons</taxon>
        <taxon>Gunneridae</taxon>
        <taxon>Pentapetalae</taxon>
        <taxon>rosids</taxon>
        <taxon>fabids</taxon>
        <taxon>Malpighiales</taxon>
        <taxon>Erythroxylaceae</taxon>
        <taxon>Erythroxylum</taxon>
    </lineage>
</organism>
<feature type="domain" description="Bifunctional inhibitor/plant lipid transfer protein/seed storage helical" evidence="2">
    <location>
        <begin position="36"/>
        <end position="109"/>
    </location>
</feature>
<comment type="caution">
    <text evidence="3">The sequence shown here is derived from an EMBL/GenBank/DDBJ whole genome shotgun (WGS) entry which is preliminary data.</text>
</comment>